<dbReference type="Proteomes" id="UP001210925">
    <property type="component" value="Unassembled WGS sequence"/>
</dbReference>
<dbReference type="PROSITE" id="PS00455">
    <property type="entry name" value="AMP_BINDING"/>
    <property type="match status" value="1"/>
</dbReference>
<feature type="domain" description="Carrier" evidence="4">
    <location>
        <begin position="499"/>
        <end position="575"/>
    </location>
</feature>
<dbReference type="FunFam" id="1.10.1200.10:FF:000005">
    <property type="entry name" value="Nonribosomal peptide synthetase 1"/>
    <property type="match status" value="1"/>
</dbReference>
<dbReference type="CDD" id="cd05930">
    <property type="entry name" value="A_NRPS"/>
    <property type="match status" value="1"/>
</dbReference>
<dbReference type="InterPro" id="IPR010071">
    <property type="entry name" value="AA_adenyl_dom"/>
</dbReference>
<evidence type="ECO:0000259" key="4">
    <source>
        <dbReference type="PROSITE" id="PS50075"/>
    </source>
</evidence>
<keyword evidence="2" id="KW-0597">Phosphoprotein</keyword>
<dbReference type="GO" id="GO:0031177">
    <property type="term" value="F:phosphopantetheine binding"/>
    <property type="evidence" value="ECO:0007669"/>
    <property type="project" value="InterPro"/>
</dbReference>
<dbReference type="Gene3D" id="1.10.1200.10">
    <property type="entry name" value="ACP-like"/>
    <property type="match status" value="1"/>
</dbReference>
<dbReference type="Gene3D" id="3.40.50.12780">
    <property type="entry name" value="N-terminal domain of ligase-like"/>
    <property type="match status" value="1"/>
</dbReference>
<dbReference type="InterPro" id="IPR000873">
    <property type="entry name" value="AMP-dep_synth/lig_dom"/>
</dbReference>
<dbReference type="InterPro" id="IPR020845">
    <property type="entry name" value="AMP-binding_CS"/>
</dbReference>
<dbReference type="PANTHER" id="PTHR45527">
    <property type="entry name" value="NONRIBOSOMAL PEPTIDE SYNTHETASE"/>
    <property type="match status" value="1"/>
</dbReference>
<accession>A0AAD5Y4K6</accession>
<evidence type="ECO:0000256" key="1">
    <source>
        <dbReference type="ARBA" id="ARBA00022450"/>
    </source>
</evidence>
<sequence>MNPEEYKRIIEFGKGPVKPIDYECGHFAFEHCAEQDPDCVAVVDGDDSITYGELNKRANSVAVGLMAKGVQVGDFVAIVTKRSIEWIVAIFGVHKAGAAYVPIDMTIPWERIQYILEIASCSAVLYHPSIDQDLQKKLENVANTFSIDALCHTNGAYSRPKVTGNDPAYVIFTSGSTGKPKGVEIRHISLSNHTQTYKEIYGLHERKTIAHMLSLSFDVSVGEIFITLSHHCTLVLREESDYYSVLKKVQVAHLTPTAMLKMDPKEFPNLEAVMVIGEACPYSLKERWCQQLKFVNAYGPSEATISSSAVALKKDEPITIGKPLQNTVQYIVDEHLQIVPIGVVGELLIGGTGVAKGYLNRPDLTAEKFVPNVFENDGSLMYHTGDMCKWNEDGDLEILGRVDDMVKLKGYRIELDEVAAAISSHPEVNGAAVVVKDQVLVGFMTPKNLDVNSIRTHVLSILPVYMCPASFVLLDSFPMNQNGKIDKKALKAIEIEIEKPSTDFEIKLAEIWSDLLKVDLQRVGRQTSFFELGGDSISAISLTTRAKAINLELTTVLIFQHPTLSEMAKQQGKTIYREYPKVQSVKFCKVSEKEAEMAHKDLLAFELSQTTKEKVESFVLMNPKLNSKYIHTKKGLIRLEYQNGVAMDTVIASGQSLKLMVHPGTIGSVKEFESALQSFFGNAWRLIE</sequence>
<dbReference type="InterPro" id="IPR042099">
    <property type="entry name" value="ANL_N_sf"/>
</dbReference>
<dbReference type="AlphaFoldDB" id="A0AAD5Y4K6"/>
<keyword evidence="1" id="KW-0596">Phosphopantetheine</keyword>
<name>A0AAD5Y4K6_9FUNG</name>
<dbReference type="InterPro" id="IPR036736">
    <property type="entry name" value="ACP-like_sf"/>
</dbReference>
<dbReference type="InterPro" id="IPR020806">
    <property type="entry name" value="PKS_PP-bd"/>
</dbReference>
<dbReference type="SMART" id="SM00823">
    <property type="entry name" value="PKS_PP"/>
    <property type="match status" value="1"/>
</dbReference>
<dbReference type="PANTHER" id="PTHR45527:SF1">
    <property type="entry name" value="FATTY ACID SYNTHASE"/>
    <property type="match status" value="1"/>
</dbReference>
<dbReference type="Pfam" id="PF00550">
    <property type="entry name" value="PP-binding"/>
    <property type="match status" value="1"/>
</dbReference>
<dbReference type="InterPro" id="IPR025110">
    <property type="entry name" value="AMP-bd_C"/>
</dbReference>
<evidence type="ECO:0000256" key="2">
    <source>
        <dbReference type="ARBA" id="ARBA00022553"/>
    </source>
</evidence>
<dbReference type="FunFam" id="3.40.50.980:FF:000001">
    <property type="entry name" value="Non-ribosomal peptide synthetase"/>
    <property type="match status" value="1"/>
</dbReference>
<evidence type="ECO:0000256" key="3">
    <source>
        <dbReference type="ARBA" id="ARBA00022598"/>
    </source>
</evidence>
<dbReference type="SUPFAM" id="SSF47336">
    <property type="entry name" value="ACP-like"/>
    <property type="match status" value="1"/>
</dbReference>
<organism evidence="5 6">
    <name type="scientific">Boothiomyces macroporosus</name>
    <dbReference type="NCBI Taxonomy" id="261099"/>
    <lineage>
        <taxon>Eukaryota</taxon>
        <taxon>Fungi</taxon>
        <taxon>Fungi incertae sedis</taxon>
        <taxon>Chytridiomycota</taxon>
        <taxon>Chytridiomycota incertae sedis</taxon>
        <taxon>Chytridiomycetes</taxon>
        <taxon>Rhizophydiales</taxon>
        <taxon>Terramycetaceae</taxon>
        <taxon>Boothiomyces</taxon>
    </lineage>
</organism>
<dbReference type="PROSITE" id="PS50075">
    <property type="entry name" value="CARRIER"/>
    <property type="match status" value="1"/>
</dbReference>
<protein>
    <recommendedName>
        <fullName evidence="4">Carrier domain-containing protein</fullName>
    </recommendedName>
</protein>
<keyword evidence="6" id="KW-1185">Reference proteome</keyword>
<dbReference type="Gene3D" id="3.30.300.30">
    <property type="match status" value="1"/>
</dbReference>
<evidence type="ECO:0000313" key="5">
    <source>
        <dbReference type="EMBL" id="KAJ3251851.1"/>
    </source>
</evidence>
<proteinExistence type="predicted"/>
<dbReference type="EMBL" id="JADGKB010000164">
    <property type="protein sequence ID" value="KAJ3251851.1"/>
    <property type="molecule type" value="Genomic_DNA"/>
</dbReference>
<dbReference type="InterPro" id="IPR009081">
    <property type="entry name" value="PP-bd_ACP"/>
</dbReference>
<dbReference type="GO" id="GO:0016874">
    <property type="term" value="F:ligase activity"/>
    <property type="evidence" value="ECO:0007669"/>
    <property type="project" value="UniProtKB-KW"/>
</dbReference>
<dbReference type="Pfam" id="PF00501">
    <property type="entry name" value="AMP-binding"/>
    <property type="match status" value="1"/>
</dbReference>
<dbReference type="Pfam" id="PF13193">
    <property type="entry name" value="AMP-binding_C"/>
    <property type="match status" value="1"/>
</dbReference>
<gene>
    <name evidence="5" type="ORF">HK103_002028</name>
</gene>
<dbReference type="GO" id="GO:0005737">
    <property type="term" value="C:cytoplasm"/>
    <property type="evidence" value="ECO:0007669"/>
    <property type="project" value="TreeGrafter"/>
</dbReference>
<dbReference type="GO" id="GO:0044550">
    <property type="term" value="P:secondary metabolite biosynthetic process"/>
    <property type="evidence" value="ECO:0007669"/>
    <property type="project" value="TreeGrafter"/>
</dbReference>
<keyword evidence="3" id="KW-0436">Ligase</keyword>
<dbReference type="SUPFAM" id="SSF56801">
    <property type="entry name" value="Acetyl-CoA synthetase-like"/>
    <property type="match status" value="1"/>
</dbReference>
<dbReference type="FunFam" id="2.30.38.10:FF:000001">
    <property type="entry name" value="Non-ribosomal peptide synthetase PvdI"/>
    <property type="match status" value="1"/>
</dbReference>
<dbReference type="GO" id="GO:0043041">
    <property type="term" value="P:amino acid activation for nonribosomal peptide biosynthetic process"/>
    <property type="evidence" value="ECO:0007669"/>
    <property type="project" value="TreeGrafter"/>
</dbReference>
<dbReference type="InterPro" id="IPR045851">
    <property type="entry name" value="AMP-bd_C_sf"/>
</dbReference>
<evidence type="ECO:0000313" key="6">
    <source>
        <dbReference type="Proteomes" id="UP001210925"/>
    </source>
</evidence>
<comment type="caution">
    <text evidence="5">The sequence shown here is derived from an EMBL/GenBank/DDBJ whole genome shotgun (WGS) entry which is preliminary data.</text>
</comment>
<dbReference type="NCBIfam" id="TIGR01733">
    <property type="entry name" value="AA-adenyl-dom"/>
    <property type="match status" value="1"/>
</dbReference>
<reference evidence="5" key="1">
    <citation type="submission" date="2020-05" db="EMBL/GenBank/DDBJ databases">
        <title>Phylogenomic resolution of chytrid fungi.</title>
        <authorList>
            <person name="Stajich J.E."/>
            <person name="Amses K."/>
            <person name="Simmons R."/>
            <person name="Seto K."/>
            <person name="Myers J."/>
            <person name="Bonds A."/>
            <person name="Quandt C.A."/>
            <person name="Barry K."/>
            <person name="Liu P."/>
            <person name="Grigoriev I."/>
            <person name="Longcore J.E."/>
            <person name="James T.Y."/>
        </authorList>
    </citation>
    <scope>NUCLEOTIDE SEQUENCE</scope>
    <source>
        <strain evidence="5">PLAUS21</strain>
    </source>
</reference>